<feature type="signal peptide" evidence="2">
    <location>
        <begin position="1"/>
        <end position="22"/>
    </location>
</feature>
<dbReference type="Pfam" id="PF03401">
    <property type="entry name" value="TctC"/>
    <property type="match status" value="1"/>
</dbReference>
<name>A0ABS5F9Y4_9PROT</name>
<dbReference type="Gene3D" id="3.40.190.10">
    <property type="entry name" value="Periplasmic binding protein-like II"/>
    <property type="match status" value="1"/>
</dbReference>
<dbReference type="PIRSF" id="PIRSF017082">
    <property type="entry name" value="YflP"/>
    <property type="match status" value="1"/>
</dbReference>
<comment type="similarity">
    <text evidence="1">Belongs to the UPF0065 (bug) family.</text>
</comment>
<dbReference type="PANTHER" id="PTHR42928">
    <property type="entry name" value="TRICARBOXYLATE-BINDING PROTEIN"/>
    <property type="match status" value="1"/>
</dbReference>
<dbReference type="EMBL" id="JAAGBB010000073">
    <property type="protein sequence ID" value="MBR0668895.1"/>
    <property type="molecule type" value="Genomic_DNA"/>
</dbReference>
<gene>
    <name evidence="3" type="ORF">GXW71_31385</name>
</gene>
<dbReference type="RefSeq" id="WP_211857150.1">
    <property type="nucleotide sequence ID" value="NZ_JAAGBB010000073.1"/>
</dbReference>
<sequence length="324" mass="33654">MIARRPLLAAAALGLMAPGVRAQSDYPNKPVRIIVPFPPGQAADIATRLIADELSRRWPQRVVVENRGGGAGVPALEAGARSPADGYTLTAGTSGTLGINPGVIPRLPYDSERDFAAISNIAMVPLIIIAHPSFPAHSIEALIAKARAEPGKVDVASAGPASSQHMAAELFANRAGIQLNIVHYRGSGPAVTDLVAGNVPVMFDSVASALPHIRSGRARALGVTVARPVPQLPEVPAIAQSGIAGYEAAGWTGLVAPTGTPPEVLQRINADVVAILREPAIVQRIGELGMIADPGTPAEFGAFVSREVAKWREVARLANVRLDG</sequence>
<evidence type="ECO:0000313" key="3">
    <source>
        <dbReference type="EMBL" id="MBR0668895.1"/>
    </source>
</evidence>
<evidence type="ECO:0000256" key="2">
    <source>
        <dbReference type="SAM" id="SignalP"/>
    </source>
</evidence>
<reference evidence="4" key="1">
    <citation type="journal article" date="2021" name="Syst. Appl. Microbiol.">
        <title>Roseomonas hellenica sp. nov., isolated from roots of wild-growing Alkanna tinctoria.</title>
        <authorList>
            <person name="Rat A."/>
            <person name="Naranjo H.D."/>
            <person name="Lebbe L."/>
            <person name="Cnockaert M."/>
            <person name="Krigas N."/>
            <person name="Grigoriadou K."/>
            <person name="Maloupa E."/>
            <person name="Willems A."/>
        </authorList>
    </citation>
    <scope>NUCLEOTIDE SEQUENCE [LARGE SCALE GENOMIC DNA]</scope>
    <source>
        <strain evidence="4">LMG 31523</strain>
    </source>
</reference>
<dbReference type="Gene3D" id="3.40.190.150">
    <property type="entry name" value="Bordetella uptake gene, domain 1"/>
    <property type="match status" value="1"/>
</dbReference>
<protein>
    <submittedName>
        <fullName evidence="3">Tripartite tricarboxylate transporter substrate binding protein</fullName>
    </submittedName>
</protein>
<dbReference type="InterPro" id="IPR042100">
    <property type="entry name" value="Bug_dom1"/>
</dbReference>
<dbReference type="Proteomes" id="UP001196870">
    <property type="component" value="Unassembled WGS sequence"/>
</dbReference>
<evidence type="ECO:0000256" key="1">
    <source>
        <dbReference type="ARBA" id="ARBA00006987"/>
    </source>
</evidence>
<organism evidence="3 4">
    <name type="scientific">Plastoroseomonas hellenica</name>
    <dbReference type="NCBI Taxonomy" id="2687306"/>
    <lineage>
        <taxon>Bacteria</taxon>
        <taxon>Pseudomonadati</taxon>
        <taxon>Pseudomonadota</taxon>
        <taxon>Alphaproteobacteria</taxon>
        <taxon>Acetobacterales</taxon>
        <taxon>Acetobacteraceae</taxon>
        <taxon>Plastoroseomonas</taxon>
    </lineage>
</organism>
<dbReference type="PANTHER" id="PTHR42928:SF5">
    <property type="entry name" value="BLR1237 PROTEIN"/>
    <property type="match status" value="1"/>
</dbReference>
<comment type="caution">
    <text evidence="3">The sequence shown here is derived from an EMBL/GenBank/DDBJ whole genome shotgun (WGS) entry which is preliminary data.</text>
</comment>
<feature type="chain" id="PRO_5046663910" evidence="2">
    <location>
        <begin position="23"/>
        <end position="324"/>
    </location>
</feature>
<dbReference type="SUPFAM" id="SSF53850">
    <property type="entry name" value="Periplasmic binding protein-like II"/>
    <property type="match status" value="1"/>
</dbReference>
<proteinExistence type="inferred from homology"/>
<accession>A0ABS5F9Y4</accession>
<keyword evidence="2" id="KW-0732">Signal</keyword>
<keyword evidence="4" id="KW-1185">Reference proteome</keyword>
<dbReference type="InterPro" id="IPR005064">
    <property type="entry name" value="BUG"/>
</dbReference>
<dbReference type="CDD" id="cd13578">
    <property type="entry name" value="PBP2_Bug27"/>
    <property type="match status" value="1"/>
</dbReference>
<evidence type="ECO:0000313" key="4">
    <source>
        <dbReference type="Proteomes" id="UP001196870"/>
    </source>
</evidence>